<evidence type="ECO:0000313" key="4">
    <source>
        <dbReference type="Proteomes" id="UP000287910"/>
    </source>
</evidence>
<evidence type="ECO:0000259" key="2">
    <source>
        <dbReference type="PROSITE" id="PS51832"/>
    </source>
</evidence>
<name>A0A3S0QQU6_9BACI</name>
<dbReference type="InterPro" id="IPR021800">
    <property type="entry name" value="DUF3369"/>
</dbReference>
<evidence type="ECO:0000313" key="3">
    <source>
        <dbReference type="EMBL" id="RUL54698.1"/>
    </source>
</evidence>
<dbReference type="SUPFAM" id="SSF52172">
    <property type="entry name" value="CheY-like"/>
    <property type="match status" value="1"/>
</dbReference>
<dbReference type="Pfam" id="PF11849">
    <property type="entry name" value="DUF3369"/>
    <property type="match status" value="1"/>
</dbReference>
<gene>
    <name evidence="3" type="ORF">EK386_05905</name>
</gene>
<feature type="domain" description="HD-GYP" evidence="2">
    <location>
        <begin position="307"/>
        <end position="503"/>
    </location>
</feature>
<dbReference type="InterPro" id="IPR052020">
    <property type="entry name" value="Cyclic_di-GMP/3'3'-cGAMP_PDE"/>
</dbReference>
<dbReference type="EMBL" id="RYYR01000006">
    <property type="protein sequence ID" value="RUL54698.1"/>
    <property type="molecule type" value="Genomic_DNA"/>
</dbReference>
<comment type="caution">
    <text evidence="3">The sequence shown here is derived from an EMBL/GenBank/DDBJ whole genome shotgun (WGS) entry which is preliminary data.</text>
</comment>
<organism evidence="3 4">
    <name type="scientific">Lysinibacillus antri</name>
    <dbReference type="NCBI Taxonomy" id="2498145"/>
    <lineage>
        <taxon>Bacteria</taxon>
        <taxon>Bacillati</taxon>
        <taxon>Bacillota</taxon>
        <taxon>Bacilli</taxon>
        <taxon>Bacillales</taxon>
        <taxon>Bacillaceae</taxon>
        <taxon>Lysinibacillus</taxon>
    </lineage>
</organism>
<dbReference type="RefSeq" id="WP_126658117.1">
    <property type="nucleotide sequence ID" value="NZ_RYYR01000006.1"/>
</dbReference>
<dbReference type="SMART" id="SM00471">
    <property type="entry name" value="HDc"/>
    <property type="match status" value="1"/>
</dbReference>
<protein>
    <submittedName>
        <fullName evidence="3">DUF3369 domain-containing protein</fullName>
    </submittedName>
</protein>
<dbReference type="InterPro" id="IPR037522">
    <property type="entry name" value="HD_GYP_dom"/>
</dbReference>
<dbReference type="AlphaFoldDB" id="A0A3S0QQU6"/>
<accession>A0A3S0QQU6</accession>
<dbReference type="Gene3D" id="1.10.3210.10">
    <property type="entry name" value="Hypothetical protein af1432"/>
    <property type="match status" value="1"/>
</dbReference>
<dbReference type="SUPFAM" id="SSF109604">
    <property type="entry name" value="HD-domain/PDEase-like"/>
    <property type="match status" value="1"/>
</dbReference>
<keyword evidence="4" id="KW-1185">Reference proteome</keyword>
<proteinExistence type="predicted"/>
<dbReference type="PANTHER" id="PTHR45228">
    <property type="entry name" value="CYCLIC DI-GMP PHOSPHODIESTERASE TM_0186-RELATED"/>
    <property type="match status" value="1"/>
</dbReference>
<dbReference type="InterPro" id="IPR011006">
    <property type="entry name" value="CheY-like_superfamily"/>
</dbReference>
<dbReference type="PANTHER" id="PTHR45228:SF9">
    <property type="entry name" value="3'3'-CGAMP-SPECIFIC PHOSPHODIESTERASE 2"/>
    <property type="match status" value="1"/>
</dbReference>
<dbReference type="PROSITE" id="PS51831">
    <property type="entry name" value="HD"/>
    <property type="match status" value="1"/>
</dbReference>
<dbReference type="InterPro" id="IPR003607">
    <property type="entry name" value="HD/PDEase_dom"/>
</dbReference>
<evidence type="ECO:0000259" key="1">
    <source>
        <dbReference type="PROSITE" id="PS51831"/>
    </source>
</evidence>
<dbReference type="InterPro" id="IPR006674">
    <property type="entry name" value="HD_domain"/>
</dbReference>
<feature type="domain" description="HD" evidence="1">
    <location>
        <begin position="329"/>
        <end position="453"/>
    </location>
</feature>
<reference evidence="3 4" key="1">
    <citation type="submission" date="2018-12" db="EMBL/GenBank/DDBJ databases">
        <title>Lysinibacillus antri sp. nov., isolated from a cave soil.</title>
        <authorList>
            <person name="Narsing Rao M.P."/>
            <person name="Zhang H."/>
            <person name="Dong Z.-Y."/>
            <person name="Niu X.-K."/>
            <person name="Zhang K."/>
            <person name="Fang B.-Z."/>
            <person name="Kang Y.-Q."/>
            <person name="Xiao M."/>
            <person name="Li W.-J."/>
        </authorList>
    </citation>
    <scope>NUCLEOTIDE SEQUENCE [LARGE SCALE GENOMIC DNA]</scope>
    <source>
        <strain evidence="3 4">SYSU K30002</strain>
    </source>
</reference>
<dbReference type="Gene3D" id="3.40.50.2300">
    <property type="match status" value="1"/>
</dbReference>
<dbReference type="Proteomes" id="UP000287910">
    <property type="component" value="Unassembled WGS sequence"/>
</dbReference>
<sequence>MDSKSLFKEDNEQLLNDHKRINHWHVLIVNQDKKFHQFIEEGLKDIAFEQKGITWHHAYSSIEAKQILCAIEHMAVILLDTELESMDSGLQIVQYIRNELHDQNSRIILQTSHPETFPYKQVMLSFEINDYQIKSELTSYKLFTSIISALRSYRELLVMEQNKNGLKNVISATSEILKEISIHPLIDTILGQLKAILKLQNTYTYGSLILQKSKQELQVLFKSGVFQNKLIDTTNLFSPSIRQGLDDNLSLIESHTFLMYLGEELERHYFIYFNVGRELTDWEKKLIEIFSSQTSTTFKNVCLVQEIDRTQREIIYTLGEIGEMRSKEIGNHVKRVAEYSRLLALRYGLSEEEAEIIQLASPMHDIGKVGISDIIMNKPDKLTDEEYEVMKSHSLIGFNMLKHSERPIIKAAAVIAHQHHEKYNGTGYPQGIKGEQIHLYGRITAIADVFDALVSDRVYKKGWEMQKIIKYFKEERGKHFDPKLTDIFLANLDAFLKIKDETD</sequence>
<dbReference type="PROSITE" id="PS51832">
    <property type="entry name" value="HD_GYP"/>
    <property type="match status" value="1"/>
</dbReference>
<dbReference type="Pfam" id="PF13487">
    <property type="entry name" value="HD_5"/>
    <property type="match status" value="1"/>
</dbReference>
<dbReference type="CDD" id="cd00077">
    <property type="entry name" value="HDc"/>
    <property type="match status" value="1"/>
</dbReference>